<evidence type="ECO:0000313" key="1">
    <source>
        <dbReference type="EMBL" id="MFH4980439.1"/>
    </source>
</evidence>
<name>A0ABD6EQI6_9BILA</name>
<comment type="caution">
    <text evidence="1">The sequence shown here is derived from an EMBL/GenBank/DDBJ whole genome shotgun (WGS) entry which is preliminary data.</text>
</comment>
<organism evidence="1 2">
    <name type="scientific">Gnathostoma spinigerum</name>
    <dbReference type="NCBI Taxonomy" id="75299"/>
    <lineage>
        <taxon>Eukaryota</taxon>
        <taxon>Metazoa</taxon>
        <taxon>Ecdysozoa</taxon>
        <taxon>Nematoda</taxon>
        <taxon>Chromadorea</taxon>
        <taxon>Rhabditida</taxon>
        <taxon>Spirurina</taxon>
        <taxon>Gnathostomatomorpha</taxon>
        <taxon>Gnathostomatoidea</taxon>
        <taxon>Gnathostomatidae</taxon>
        <taxon>Gnathostoma</taxon>
    </lineage>
</organism>
<protein>
    <submittedName>
        <fullName evidence="1">Uncharacterized protein</fullName>
    </submittedName>
</protein>
<reference evidence="1 2" key="1">
    <citation type="submission" date="2024-08" db="EMBL/GenBank/DDBJ databases">
        <title>Gnathostoma spinigerum genome.</title>
        <authorList>
            <person name="Gonzalez-Bertolin B."/>
            <person name="Monzon S."/>
            <person name="Zaballos A."/>
            <person name="Jimenez P."/>
            <person name="Dekumyoy P."/>
            <person name="Varona S."/>
            <person name="Cuesta I."/>
            <person name="Sumanam S."/>
            <person name="Adisakwattana P."/>
            <person name="Gasser R.B."/>
            <person name="Hernandez-Gonzalez A."/>
            <person name="Young N.D."/>
            <person name="Perteguer M.J."/>
        </authorList>
    </citation>
    <scope>NUCLEOTIDE SEQUENCE [LARGE SCALE GENOMIC DNA]</scope>
    <source>
        <strain evidence="1">AL3</strain>
        <tissue evidence="1">Liver</tissue>
    </source>
</reference>
<accession>A0ABD6EQI6</accession>
<dbReference type="AlphaFoldDB" id="A0ABD6EQI6"/>
<dbReference type="Proteomes" id="UP001608902">
    <property type="component" value="Unassembled WGS sequence"/>
</dbReference>
<dbReference type="EMBL" id="JBGFUD010005544">
    <property type="protein sequence ID" value="MFH4980439.1"/>
    <property type="molecule type" value="Genomic_DNA"/>
</dbReference>
<keyword evidence="2" id="KW-1185">Reference proteome</keyword>
<gene>
    <name evidence="1" type="ORF">AB6A40_007148</name>
</gene>
<proteinExistence type="predicted"/>
<sequence length="93" mass="10785">MQYKPMITARRHRQQHISQCESWACNMTSDLGCNGISVMKRKEGRKWSPRDDSVDHSDISGRPLYVDNLGPAIRSHRNVVRCEKEDVMKAEKK</sequence>
<evidence type="ECO:0000313" key="2">
    <source>
        <dbReference type="Proteomes" id="UP001608902"/>
    </source>
</evidence>